<gene>
    <name evidence="1" type="ORF">Amon02_000781500</name>
</gene>
<protein>
    <submittedName>
        <fullName evidence="1">Unnamed protein product</fullName>
    </submittedName>
</protein>
<organism evidence="1 2">
    <name type="scientific">Ambrosiozyma monospora</name>
    <name type="common">Yeast</name>
    <name type="synonym">Endomycopsis monosporus</name>
    <dbReference type="NCBI Taxonomy" id="43982"/>
    <lineage>
        <taxon>Eukaryota</taxon>
        <taxon>Fungi</taxon>
        <taxon>Dikarya</taxon>
        <taxon>Ascomycota</taxon>
        <taxon>Saccharomycotina</taxon>
        <taxon>Pichiomycetes</taxon>
        <taxon>Pichiales</taxon>
        <taxon>Pichiaceae</taxon>
        <taxon>Ambrosiozyma</taxon>
    </lineage>
</organism>
<dbReference type="EMBL" id="BSXS01006692">
    <property type="protein sequence ID" value="GME85937.1"/>
    <property type="molecule type" value="Genomic_DNA"/>
</dbReference>
<evidence type="ECO:0000313" key="1">
    <source>
        <dbReference type="EMBL" id="GME85937.1"/>
    </source>
</evidence>
<proteinExistence type="predicted"/>
<comment type="caution">
    <text evidence="1">The sequence shown here is derived from an EMBL/GenBank/DDBJ whole genome shotgun (WGS) entry which is preliminary data.</text>
</comment>
<evidence type="ECO:0000313" key="2">
    <source>
        <dbReference type="Proteomes" id="UP001165064"/>
    </source>
</evidence>
<reference evidence="1" key="1">
    <citation type="submission" date="2023-04" db="EMBL/GenBank/DDBJ databases">
        <title>Ambrosiozyma monospora NBRC 10751.</title>
        <authorList>
            <person name="Ichikawa N."/>
            <person name="Sato H."/>
            <person name="Tonouchi N."/>
        </authorList>
    </citation>
    <scope>NUCLEOTIDE SEQUENCE</scope>
    <source>
        <strain evidence="1">NBRC 10751</strain>
    </source>
</reference>
<accession>A0ACB5TCP8</accession>
<dbReference type="Proteomes" id="UP001165064">
    <property type="component" value="Unassembled WGS sequence"/>
</dbReference>
<keyword evidence="2" id="KW-1185">Reference proteome</keyword>
<sequence length="544" mass="57031">MTSFAGGGSKANSVTPTNHNSGSHLSLKDLGTSTNTNTTTTNGHGHSAKASLSKALQPPNAHPPGMSPPILTPGGTRRLPTNTLPPLQGLVSPGGTSLPGTPGIWNLLGASFPPSAGGAQPNSQLPFNLPNGSTVGGNGANAAGASNPLASPQQLLSSFLSSKKLDMTPNESSLRTGFTPGGNLPAQLQANPSYSMLFNLPPGQFTPGALSFLGLQATPGGLTPLGATTSAGTGTQGPTSTGLTPLSAAIPNNNNNNSTSTTNGNNNANNFNSTSDSTTTNNGNTVTVPNNNPSISTTAQVVDTQKHPTIPEVEVTPVLPSENGASGTTSPKSRKRSLNGTETPAMTTPMQKKRKVKKEVSQSPDMATVSPATSAKSRSSSTTSPMTAEQSQQQQQQSSKSQQHTPQQQQPAKLATPMTMKSEVSASESPNDAPSTVTSSGGRRGKLTEDQKRKNFLERNRVAASKCRQRKKEMVEKMKTDLQHYTQQNQQLTMENNQLREQVLTFRAILYAHRDCRELVEQVGGRETMDALLWLMVSVLQLLL</sequence>
<name>A0ACB5TCP8_AMBMO</name>